<dbReference type="SUPFAM" id="SSF51338">
    <property type="entry name" value="Composite domain of metallo-dependent hydrolases"/>
    <property type="match status" value="1"/>
</dbReference>
<dbReference type="Proteomes" id="UP000635071">
    <property type="component" value="Unassembled WGS sequence"/>
</dbReference>
<feature type="signal peptide" evidence="1">
    <location>
        <begin position="1"/>
        <end position="20"/>
    </location>
</feature>
<dbReference type="PANTHER" id="PTHR22642">
    <property type="entry name" value="IMIDAZOLONEPROPIONASE"/>
    <property type="match status" value="1"/>
</dbReference>
<evidence type="ECO:0000259" key="2">
    <source>
        <dbReference type="Pfam" id="PF07969"/>
    </source>
</evidence>
<dbReference type="CDD" id="cd01300">
    <property type="entry name" value="YtcJ_like"/>
    <property type="match status" value="1"/>
</dbReference>
<keyword evidence="1" id="KW-0732">Signal</keyword>
<evidence type="ECO:0000313" key="4">
    <source>
        <dbReference type="Proteomes" id="UP000635071"/>
    </source>
</evidence>
<dbReference type="SUPFAM" id="SSF51556">
    <property type="entry name" value="Metallo-dependent hydrolases"/>
    <property type="match status" value="1"/>
</dbReference>
<proteinExistence type="predicted"/>
<dbReference type="PANTHER" id="PTHR22642:SF2">
    <property type="entry name" value="PROTEIN LONG AFTER FAR-RED 3"/>
    <property type="match status" value="1"/>
</dbReference>
<feature type="domain" description="Amidohydrolase 3" evidence="2">
    <location>
        <begin position="68"/>
        <end position="541"/>
    </location>
</feature>
<dbReference type="GO" id="GO:0016810">
    <property type="term" value="F:hydrolase activity, acting on carbon-nitrogen (but not peptide) bonds"/>
    <property type="evidence" value="ECO:0007669"/>
    <property type="project" value="InterPro"/>
</dbReference>
<dbReference type="AlphaFoldDB" id="A0A916ZJX6"/>
<dbReference type="InterPro" id="IPR011059">
    <property type="entry name" value="Metal-dep_hydrolase_composite"/>
</dbReference>
<organism evidence="3 4">
    <name type="scientific">Sandarakinorhabdus glacialis</name>
    <dbReference type="NCBI Taxonomy" id="1614636"/>
    <lineage>
        <taxon>Bacteria</taxon>
        <taxon>Pseudomonadati</taxon>
        <taxon>Pseudomonadota</taxon>
        <taxon>Alphaproteobacteria</taxon>
        <taxon>Sphingomonadales</taxon>
        <taxon>Sphingosinicellaceae</taxon>
        <taxon>Sandarakinorhabdus</taxon>
    </lineage>
</organism>
<dbReference type="RefSeq" id="WP_188761308.1">
    <property type="nucleotide sequence ID" value="NZ_BMJM01000001.1"/>
</dbReference>
<evidence type="ECO:0000256" key="1">
    <source>
        <dbReference type="SAM" id="SignalP"/>
    </source>
</evidence>
<dbReference type="InterPro" id="IPR033932">
    <property type="entry name" value="YtcJ-like"/>
</dbReference>
<dbReference type="Gene3D" id="2.30.40.10">
    <property type="entry name" value="Urease, subunit C, domain 1"/>
    <property type="match status" value="1"/>
</dbReference>
<dbReference type="Gene3D" id="3.20.20.140">
    <property type="entry name" value="Metal-dependent hydrolases"/>
    <property type="match status" value="1"/>
</dbReference>
<protein>
    <submittedName>
        <fullName evidence="3">Amidohydrolase</fullName>
    </submittedName>
</protein>
<dbReference type="InterPro" id="IPR013108">
    <property type="entry name" value="Amidohydro_3"/>
</dbReference>
<accession>A0A916ZJX6</accession>
<dbReference type="InterPro" id="IPR032466">
    <property type="entry name" value="Metal_Hydrolase"/>
</dbReference>
<reference evidence="3" key="2">
    <citation type="submission" date="2020-09" db="EMBL/GenBank/DDBJ databases">
        <authorList>
            <person name="Sun Q."/>
            <person name="Zhou Y."/>
        </authorList>
    </citation>
    <scope>NUCLEOTIDE SEQUENCE</scope>
    <source>
        <strain evidence="3">CGMCC 1.15519</strain>
    </source>
</reference>
<comment type="caution">
    <text evidence="3">The sequence shown here is derived from an EMBL/GenBank/DDBJ whole genome shotgun (WGS) entry which is preliminary data.</text>
</comment>
<evidence type="ECO:0000313" key="3">
    <source>
        <dbReference type="EMBL" id="GGE01569.1"/>
    </source>
</evidence>
<dbReference type="Pfam" id="PF07969">
    <property type="entry name" value="Amidohydro_3"/>
    <property type="match status" value="1"/>
</dbReference>
<feature type="chain" id="PRO_5037548496" evidence="1">
    <location>
        <begin position="21"/>
        <end position="543"/>
    </location>
</feature>
<sequence>MKTANTLVAAFLLTAAPVLADTSYVNANGYTLDGGGSLQRFAVLVVGNDGRVKATLPAGAIPPRGKKIDVGGLTLLPGLIDAHGHVMGLGEGALAVDLNGTKSLADALAAIRANPGTGAWIKGSGWNQERWNLGRFPTAKELDAVTGNRPAFLERVDGHAGWVNSAALALSGITNATPDPAGGRIERDASGAATGVLVDAAMKLVTSKIPAPTTKEADLALSKALQIMGSVGLTSVGDAGMDRPTWDRYRRFARTGKLTTRIYAMAYGPENRAAIAPNGPIGWEYGDRLAMMAMKLQADGALGSRGAWMKSDYSDAAGQRGLPFFEEGNLRRMILDASAKGFQVNVHAIGDAANGAALGAFSATPEAQRMTLRHRDEHTQVVAVEDLPRFARLGIIASIQPTHATSDKGMAEARVGEKRLAGAYAWQTLIKSGAHIAGGSDFPVEPPNPFYGLHAAVTRQSRDGLPPGGWHPEEAMTIEQAFAAFTTGAAWANHAEDKVGTLEPGKWADFVLIDRDPFAAPASGLWQTRVDETWVAGKRVFRR</sequence>
<keyword evidence="4" id="KW-1185">Reference proteome</keyword>
<name>A0A916ZJX6_9SPHN</name>
<dbReference type="Gene3D" id="3.10.310.70">
    <property type="match status" value="1"/>
</dbReference>
<gene>
    <name evidence="3" type="ORF">GCM10011529_04890</name>
</gene>
<dbReference type="EMBL" id="BMJM01000001">
    <property type="protein sequence ID" value="GGE01569.1"/>
    <property type="molecule type" value="Genomic_DNA"/>
</dbReference>
<reference evidence="3" key="1">
    <citation type="journal article" date="2014" name="Int. J. Syst. Evol. Microbiol.">
        <title>Complete genome sequence of Corynebacterium casei LMG S-19264T (=DSM 44701T), isolated from a smear-ripened cheese.</title>
        <authorList>
            <consortium name="US DOE Joint Genome Institute (JGI-PGF)"/>
            <person name="Walter F."/>
            <person name="Albersmeier A."/>
            <person name="Kalinowski J."/>
            <person name="Ruckert C."/>
        </authorList>
    </citation>
    <scope>NUCLEOTIDE SEQUENCE</scope>
    <source>
        <strain evidence="3">CGMCC 1.15519</strain>
    </source>
</reference>